<evidence type="ECO:0000313" key="1">
    <source>
        <dbReference type="EMBL" id="KAJ3476700.1"/>
    </source>
</evidence>
<comment type="caution">
    <text evidence="1">The sequence shown here is derived from an EMBL/GenBank/DDBJ whole genome shotgun (WGS) entry which is preliminary data.</text>
</comment>
<dbReference type="Pfam" id="PF03318">
    <property type="entry name" value="ETX_MTX2"/>
    <property type="match status" value="1"/>
</dbReference>
<keyword evidence="2" id="KW-1185">Reference proteome</keyword>
<protein>
    <submittedName>
        <fullName evidence="1">Uncharacterized protein</fullName>
    </submittedName>
</protein>
<proteinExistence type="predicted"/>
<dbReference type="SUPFAM" id="SSF56973">
    <property type="entry name" value="Aerolisin/ETX pore-forming domain"/>
    <property type="match status" value="1"/>
</dbReference>
<dbReference type="Gene3D" id="2.80.10.50">
    <property type="match status" value="1"/>
</dbReference>
<organism evidence="1 2">
    <name type="scientific">Meripilus lineatus</name>
    <dbReference type="NCBI Taxonomy" id="2056292"/>
    <lineage>
        <taxon>Eukaryota</taxon>
        <taxon>Fungi</taxon>
        <taxon>Dikarya</taxon>
        <taxon>Basidiomycota</taxon>
        <taxon>Agaricomycotina</taxon>
        <taxon>Agaricomycetes</taxon>
        <taxon>Polyporales</taxon>
        <taxon>Meripilaceae</taxon>
        <taxon>Meripilus</taxon>
    </lineage>
</organism>
<dbReference type="Gene3D" id="2.170.15.10">
    <property type="entry name" value="Proaerolysin, chain A, domain 3"/>
    <property type="match status" value="1"/>
</dbReference>
<evidence type="ECO:0000313" key="2">
    <source>
        <dbReference type="Proteomes" id="UP001212997"/>
    </source>
</evidence>
<dbReference type="InterPro" id="IPR004991">
    <property type="entry name" value="Aerolysin-like"/>
</dbReference>
<dbReference type="CDD" id="cd23424">
    <property type="entry name" value="beta-trefoil_Ricin_BEL-like"/>
    <property type="match status" value="1"/>
</dbReference>
<dbReference type="AlphaFoldDB" id="A0AAD5USQ3"/>
<dbReference type="EMBL" id="JANAWD010000677">
    <property type="protein sequence ID" value="KAJ3476700.1"/>
    <property type="molecule type" value="Genomic_DNA"/>
</dbReference>
<reference evidence="1" key="1">
    <citation type="submission" date="2022-07" db="EMBL/GenBank/DDBJ databases">
        <title>Genome Sequence of Physisporinus lineatus.</title>
        <authorList>
            <person name="Buettner E."/>
        </authorList>
    </citation>
    <scope>NUCLEOTIDE SEQUENCE</scope>
    <source>
        <strain evidence="1">VT162</strain>
    </source>
</reference>
<dbReference type="Proteomes" id="UP001212997">
    <property type="component" value="Unassembled WGS sequence"/>
</dbReference>
<gene>
    <name evidence="1" type="ORF">NLI96_g10980</name>
</gene>
<name>A0AAD5USQ3_9APHY</name>
<dbReference type="InterPro" id="IPR053237">
    <property type="entry name" value="Natterin_C"/>
</dbReference>
<dbReference type="PANTHER" id="PTHR39244">
    <property type="entry name" value="NATTERIN-4"/>
    <property type="match status" value="1"/>
</dbReference>
<dbReference type="PANTHER" id="PTHR39244:SF5">
    <property type="entry name" value="NATTERIN-3-LIKE"/>
    <property type="match status" value="1"/>
</dbReference>
<accession>A0AAD5USQ3</accession>
<sequence length="337" mass="38114">MPTQDLYIPPEGIYFRLLGYVSQNVIFSRTAQRPEVGQVPVHSSDWEDQYFTLIHGTGARAGTYAIRSKMTGMVLFSRARQEPRIGHVEGNGRYNDNWFTLDPGRGQYAKNFRLVTPSDGMVIFSRTNQQPFLWNYTSSPVWADQHFSFLWEDMRVDRVDYDLHLGQIVSSTPLVIANQTLTNDTNLEQEMSFEMNESVQNTSTFEYSTGFTVTIGTSFSVGIPFIARTEITVDTSTTNEWSWGQQDTFGRAHTAHFPVRAGPRETFEEYRDQGGDQGEMAWSLDLGSSPHNLLPAEFHESRSLDDGIQQAVDAAVMASIPELNSRCSIFCTIVKLE</sequence>